<keyword evidence="5 7" id="KW-1133">Transmembrane helix</keyword>
<evidence type="ECO:0000256" key="7">
    <source>
        <dbReference type="SAM" id="Phobius"/>
    </source>
</evidence>
<reference evidence="9" key="1">
    <citation type="journal article" date="2021" name="PeerJ">
        <title>Extensive microbial diversity within the chicken gut microbiome revealed by metagenomics and culture.</title>
        <authorList>
            <person name="Gilroy R."/>
            <person name="Ravi A."/>
            <person name="Getino M."/>
            <person name="Pursley I."/>
            <person name="Horton D.L."/>
            <person name="Alikhan N.F."/>
            <person name="Baker D."/>
            <person name="Gharbi K."/>
            <person name="Hall N."/>
            <person name="Watson M."/>
            <person name="Adriaenssens E.M."/>
            <person name="Foster-Nyarko E."/>
            <person name="Jarju S."/>
            <person name="Secka A."/>
            <person name="Antonio M."/>
            <person name="Oren A."/>
            <person name="Chaudhuri R.R."/>
            <person name="La Ragione R."/>
            <person name="Hildebrand F."/>
            <person name="Pallen M.J."/>
        </authorList>
    </citation>
    <scope>NUCLEOTIDE SEQUENCE</scope>
    <source>
        <strain evidence="9">ChiGjej5B5-22894</strain>
    </source>
</reference>
<gene>
    <name evidence="9" type="ORF">K8V81_12900</name>
</gene>
<dbReference type="Proteomes" id="UP000742460">
    <property type="component" value="Unassembled WGS sequence"/>
</dbReference>
<dbReference type="InterPro" id="IPR003362">
    <property type="entry name" value="Bact_transf"/>
</dbReference>
<protein>
    <submittedName>
        <fullName evidence="9">Sugar transferase</fullName>
    </submittedName>
</protein>
<evidence type="ECO:0000313" key="9">
    <source>
        <dbReference type="EMBL" id="HJG92610.1"/>
    </source>
</evidence>
<evidence type="ECO:0000256" key="6">
    <source>
        <dbReference type="ARBA" id="ARBA00023136"/>
    </source>
</evidence>
<evidence type="ECO:0000259" key="8">
    <source>
        <dbReference type="Pfam" id="PF02397"/>
    </source>
</evidence>
<comment type="similarity">
    <text evidence="2">Belongs to the bacterial sugar transferase family.</text>
</comment>
<feature type="transmembrane region" description="Helical" evidence="7">
    <location>
        <begin position="148"/>
        <end position="167"/>
    </location>
</feature>
<dbReference type="InterPro" id="IPR017475">
    <property type="entry name" value="EPS_sugar_tfrase"/>
</dbReference>
<sequence length="511" mass="55158">MALLPQATTAAGSSAPLRAGVAEELQSPPPAHHVGARRADRGDDRLVVSALIVGDLFALVLACATGVLVRQNLAGFAPAPDLVESVVSSSAAIAAAWMLAILVCGGAHPRLVAAGPEIYRNVLIGSLVAVGLVGAALFLTDIALSRPYFVVLFLVGPGLLLLVRVIARRAVNLARARGRLRSQVLVVGSTGHVRGIVRTLTRETWLGYDVVGAIAPLSDERRDHEAGVPILGDESELLDLVRDQSPDIVLFTAGSSASAEEFRRVAWELEGLDVGVIVVPAVSEISGDRIRMRPVAGLPLVHMDLPRARKALRRGKRLFDIATSALLLLLLAPVFAAVALSVRLTDGGAVIFRQQRVGRTGEPFEFLKFRSMVVDAEDRRGELEQLSRDRGNDVLFKMSDDPRVTRVGKVLRRYSLDELPQLWNVLRGDMSLVGPRPALPQEVAGYDGDAHRRLAVRPGITGLWQVSGRSDLSWEDTVRLDLFYVDNWSFAQDLLILARTARAVLASRGAY</sequence>
<dbReference type="EMBL" id="DYUE01000305">
    <property type="protein sequence ID" value="HJG92610.1"/>
    <property type="molecule type" value="Genomic_DNA"/>
</dbReference>
<keyword evidence="6 7" id="KW-0472">Membrane</keyword>
<dbReference type="GO" id="GO:0016020">
    <property type="term" value="C:membrane"/>
    <property type="evidence" value="ECO:0007669"/>
    <property type="project" value="UniProtKB-SubCell"/>
</dbReference>
<evidence type="ECO:0000256" key="1">
    <source>
        <dbReference type="ARBA" id="ARBA00004141"/>
    </source>
</evidence>
<keyword evidence="3 9" id="KW-0808">Transferase</keyword>
<dbReference type="AlphaFoldDB" id="A0A921MXU7"/>
<name>A0A921MXU7_9MICO</name>
<feature type="transmembrane region" description="Helical" evidence="7">
    <location>
        <begin position="121"/>
        <end position="142"/>
    </location>
</feature>
<evidence type="ECO:0000256" key="2">
    <source>
        <dbReference type="ARBA" id="ARBA00006464"/>
    </source>
</evidence>
<accession>A0A921MXU7</accession>
<feature type="transmembrane region" description="Helical" evidence="7">
    <location>
        <begin position="46"/>
        <end position="69"/>
    </location>
</feature>
<dbReference type="Gene3D" id="3.40.50.720">
    <property type="entry name" value="NAD(P)-binding Rossmann-like Domain"/>
    <property type="match status" value="1"/>
</dbReference>
<reference evidence="9" key="2">
    <citation type="submission" date="2021-09" db="EMBL/GenBank/DDBJ databases">
        <authorList>
            <person name="Gilroy R."/>
        </authorList>
    </citation>
    <scope>NUCLEOTIDE SEQUENCE</scope>
    <source>
        <strain evidence="9">ChiGjej5B5-22894</strain>
    </source>
</reference>
<dbReference type="PANTHER" id="PTHR30576:SF10">
    <property type="entry name" value="SLL5057 PROTEIN"/>
    <property type="match status" value="1"/>
</dbReference>
<organism evidence="9 10">
    <name type="scientific">Brachybacterium massiliense</name>
    <dbReference type="NCBI Taxonomy" id="1755098"/>
    <lineage>
        <taxon>Bacteria</taxon>
        <taxon>Bacillati</taxon>
        <taxon>Actinomycetota</taxon>
        <taxon>Actinomycetes</taxon>
        <taxon>Micrococcales</taxon>
        <taxon>Dermabacteraceae</taxon>
        <taxon>Brachybacterium</taxon>
    </lineage>
</organism>
<feature type="transmembrane region" description="Helical" evidence="7">
    <location>
        <begin position="89"/>
        <end position="109"/>
    </location>
</feature>
<keyword evidence="4 7" id="KW-0812">Transmembrane</keyword>
<evidence type="ECO:0000256" key="5">
    <source>
        <dbReference type="ARBA" id="ARBA00022989"/>
    </source>
</evidence>
<feature type="transmembrane region" description="Helical" evidence="7">
    <location>
        <begin position="318"/>
        <end position="340"/>
    </location>
</feature>
<dbReference type="GO" id="GO:0016780">
    <property type="term" value="F:phosphotransferase activity, for other substituted phosphate groups"/>
    <property type="evidence" value="ECO:0007669"/>
    <property type="project" value="TreeGrafter"/>
</dbReference>
<feature type="domain" description="Bacterial sugar transferase" evidence="8">
    <location>
        <begin position="316"/>
        <end position="505"/>
    </location>
</feature>
<dbReference type="Pfam" id="PF02397">
    <property type="entry name" value="Bac_transf"/>
    <property type="match status" value="1"/>
</dbReference>
<dbReference type="NCBIfam" id="TIGR03025">
    <property type="entry name" value="EPS_sugtrans"/>
    <property type="match status" value="1"/>
</dbReference>
<dbReference type="PANTHER" id="PTHR30576">
    <property type="entry name" value="COLANIC BIOSYNTHESIS UDP-GLUCOSE LIPID CARRIER TRANSFERASE"/>
    <property type="match status" value="1"/>
</dbReference>
<evidence type="ECO:0000313" key="10">
    <source>
        <dbReference type="Proteomes" id="UP000742460"/>
    </source>
</evidence>
<comment type="subcellular location">
    <subcellularLocation>
        <location evidence="1">Membrane</location>
        <topology evidence="1">Multi-pass membrane protein</topology>
    </subcellularLocation>
</comment>
<evidence type="ECO:0000256" key="4">
    <source>
        <dbReference type="ARBA" id="ARBA00022692"/>
    </source>
</evidence>
<proteinExistence type="inferred from homology"/>
<dbReference type="Pfam" id="PF13727">
    <property type="entry name" value="CoA_binding_3"/>
    <property type="match status" value="1"/>
</dbReference>
<comment type="caution">
    <text evidence="9">The sequence shown here is derived from an EMBL/GenBank/DDBJ whole genome shotgun (WGS) entry which is preliminary data.</text>
</comment>
<evidence type="ECO:0000256" key="3">
    <source>
        <dbReference type="ARBA" id="ARBA00022679"/>
    </source>
</evidence>